<dbReference type="InParanoid" id="D7G7M7"/>
<name>D7G7M7_ECTSI</name>
<evidence type="ECO:0000313" key="2">
    <source>
        <dbReference type="Proteomes" id="UP000002630"/>
    </source>
</evidence>
<dbReference type="OrthoDB" id="59066at2759"/>
<organism evidence="1 2">
    <name type="scientific">Ectocarpus siliculosus</name>
    <name type="common">Brown alga</name>
    <name type="synonym">Conferva siliculosa</name>
    <dbReference type="NCBI Taxonomy" id="2880"/>
    <lineage>
        <taxon>Eukaryota</taxon>
        <taxon>Sar</taxon>
        <taxon>Stramenopiles</taxon>
        <taxon>Ochrophyta</taxon>
        <taxon>PX clade</taxon>
        <taxon>Phaeophyceae</taxon>
        <taxon>Ectocarpales</taxon>
        <taxon>Ectocarpaceae</taxon>
        <taxon>Ectocarpus</taxon>
    </lineage>
</organism>
<keyword evidence="2" id="KW-1185">Reference proteome</keyword>
<dbReference type="AlphaFoldDB" id="D7G7M7"/>
<proteinExistence type="predicted"/>
<sequence>MVVPCQDAAMEPGTTMLDWRFGSAPDETKLGYSMQFFPEQEDCGETSVEWNYNAMAVCLIDVDSRHTPVMQHGYMCRLSGMETSLNSS</sequence>
<protein>
    <submittedName>
        <fullName evidence="1">Uncharacterized protein</fullName>
    </submittedName>
</protein>
<evidence type="ECO:0000313" key="1">
    <source>
        <dbReference type="EMBL" id="CBJ27766.1"/>
    </source>
</evidence>
<dbReference type="EMBL" id="FN649075">
    <property type="protein sequence ID" value="CBJ27766.1"/>
    <property type="molecule type" value="Genomic_DNA"/>
</dbReference>
<gene>
    <name evidence="1" type="ORF">Esi_0084_0071</name>
</gene>
<dbReference type="EMBL" id="FN649746">
    <property type="protein sequence ID" value="CBJ27766.1"/>
    <property type="molecule type" value="Genomic_DNA"/>
</dbReference>
<dbReference type="Proteomes" id="UP000002630">
    <property type="component" value="Linkage Group LG21"/>
</dbReference>
<reference evidence="1 2" key="1">
    <citation type="journal article" date="2010" name="Nature">
        <title>The Ectocarpus genome and the independent evolution of multicellularity in brown algae.</title>
        <authorList>
            <person name="Cock J.M."/>
            <person name="Sterck L."/>
            <person name="Rouze P."/>
            <person name="Scornet D."/>
            <person name="Allen A.E."/>
            <person name="Amoutzias G."/>
            <person name="Anthouard V."/>
            <person name="Artiguenave F."/>
            <person name="Aury J.M."/>
            <person name="Badger J.H."/>
            <person name="Beszteri B."/>
            <person name="Billiau K."/>
            <person name="Bonnet E."/>
            <person name="Bothwell J.H."/>
            <person name="Bowler C."/>
            <person name="Boyen C."/>
            <person name="Brownlee C."/>
            <person name="Carrano C.J."/>
            <person name="Charrier B."/>
            <person name="Cho G.Y."/>
            <person name="Coelho S.M."/>
            <person name="Collen J."/>
            <person name="Corre E."/>
            <person name="Da Silva C."/>
            <person name="Delage L."/>
            <person name="Delaroque N."/>
            <person name="Dittami S.M."/>
            <person name="Doulbeau S."/>
            <person name="Elias M."/>
            <person name="Farnham G."/>
            <person name="Gachon C.M."/>
            <person name="Gschloessl B."/>
            <person name="Heesch S."/>
            <person name="Jabbari K."/>
            <person name="Jubin C."/>
            <person name="Kawai H."/>
            <person name="Kimura K."/>
            <person name="Kloareg B."/>
            <person name="Kupper F.C."/>
            <person name="Lang D."/>
            <person name="Le Bail A."/>
            <person name="Leblanc C."/>
            <person name="Lerouge P."/>
            <person name="Lohr M."/>
            <person name="Lopez P.J."/>
            <person name="Martens C."/>
            <person name="Maumus F."/>
            <person name="Michel G."/>
            <person name="Miranda-Saavedra D."/>
            <person name="Morales J."/>
            <person name="Moreau H."/>
            <person name="Motomura T."/>
            <person name="Nagasato C."/>
            <person name="Napoli C.A."/>
            <person name="Nelson D.R."/>
            <person name="Nyvall-Collen P."/>
            <person name="Peters A.F."/>
            <person name="Pommier C."/>
            <person name="Potin P."/>
            <person name="Poulain J."/>
            <person name="Quesneville H."/>
            <person name="Read B."/>
            <person name="Rensing S.A."/>
            <person name="Ritter A."/>
            <person name="Rousvoal S."/>
            <person name="Samanta M."/>
            <person name="Samson G."/>
            <person name="Schroeder D.C."/>
            <person name="Segurens B."/>
            <person name="Strittmatter M."/>
            <person name="Tonon T."/>
            <person name="Tregear J.W."/>
            <person name="Valentin K."/>
            <person name="von Dassow P."/>
            <person name="Yamagishi T."/>
            <person name="Van de Peer Y."/>
            <person name="Wincker P."/>
        </authorList>
    </citation>
    <scope>NUCLEOTIDE SEQUENCE [LARGE SCALE GENOMIC DNA]</scope>
    <source>
        <strain evidence="2">Ec32 / CCAP1310/4</strain>
    </source>
</reference>
<accession>D7G7M7</accession>